<keyword evidence="2" id="KW-0813">Transport</keyword>
<dbReference type="PANTHER" id="PTHR42798">
    <property type="entry name" value="LIPOPROTEIN-RELEASING SYSTEM ATP-BINDING PROTEIN LOLD"/>
    <property type="match status" value="1"/>
</dbReference>
<keyword evidence="3" id="KW-0547">Nucleotide-binding</keyword>
<comment type="caution">
    <text evidence="6">The sequence shown here is derived from an EMBL/GenBank/DDBJ whole genome shotgun (WGS) entry which is preliminary data.</text>
</comment>
<evidence type="ECO:0000256" key="4">
    <source>
        <dbReference type="ARBA" id="ARBA00022840"/>
    </source>
</evidence>
<dbReference type="InterPro" id="IPR027417">
    <property type="entry name" value="P-loop_NTPase"/>
</dbReference>
<evidence type="ECO:0000313" key="6">
    <source>
        <dbReference type="EMBL" id="TSC93820.1"/>
    </source>
</evidence>
<name>A0A554LLS2_9BACT</name>
<dbReference type="InterPro" id="IPR003439">
    <property type="entry name" value="ABC_transporter-like_ATP-bd"/>
</dbReference>
<dbReference type="EMBL" id="VMGN01000027">
    <property type="protein sequence ID" value="TSC93820.1"/>
    <property type="molecule type" value="Genomic_DNA"/>
</dbReference>
<evidence type="ECO:0000313" key="7">
    <source>
        <dbReference type="Proteomes" id="UP000316495"/>
    </source>
</evidence>
<evidence type="ECO:0000256" key="2">
    <source>
        <dbReference type="ARBA" id="ARBA00022448"/>
    </source>
</evidence>
<dbReference type="InterPro" id="IPR017871">
    <property type="entry name" value="ABC_transporter-like_CS"/>
</dbReference>
<evidence type="ECO:0000256" key="1">
    <source>
        <dbReference type="ARBA" id="ARBA00005417"/>
    </source>
</evidence>
<reference evidence="6 7" key="1">
    <citation type="submission" date="2017-07" db="EMBL/GenBank/DDBJ databases">
        <title>Mechanisms for carbon and nitrogen cycling indicate functional differentiation within the Candidate Phyla Radiation.</title>
        <authorList>
            <person name="Danczak R.E."/>
            <person name="Johnston M.D."/>
            <person name="Kenah C."/>
            <person name="Slattery M."/>
            <person name="Wrighton K.C."/>
            <person name="Wilkins M.J."/>
        </authorList>
    </citation>
    <scope>NUCLEOTIDE SEQUENCE [LARGE SCALE GENOMIC DNA]</scope>
    <source>
        <strain evidence="6">Athens1014_28</strain>
    </source>
</reference>
<accession>A0A554LLS2</accession>
<dbReference type="PROSITE" id="PS50893">
    <property type="entry name" value="ABC_TRANSPORTER_2"/>
    <property type="match status" value="1"/>
</dbReference>
<dbReference type="GO" id="GO:0016887">
    <property type="term" value="F:ATP hydrolysis activity"/>
    <property type="evidence" value="ECO:0007669"/>
    <property type="project" value="InterPro"/>
</dbReference>
<sequence>MKNLLEIENLTKIFNPGKHAEVKAVSEIDLAVKTSEVVLIMGPSGSGKTTLLTMIGGLLNPTSGSVTLDGKIISKFNQNDLTEFRRENIGFIFQSFNLLRNLSAVENVMVAYFGKNNSREGAKKLLNRLELGQRLNFKPNDLSGGERQRVAIARALINNPKIILADEPTANLDKNIGHEVMQLLCSIACGEGKSVVIVSHDERIRDVAHRIIQIEDGKIVKEEKGGHDMACKMK</sequence>
<dbReference type="Gene3D" id="3.40.50.300">
    <property type="entry name" value="P-loop containing nucleotide triphosphate hydrolases"/>
    <property type="match status" value="1"/>
</dbReference>
<dbReference type="PANTHER" id="PTHR42798:SF7">
    <property type="entry name" value="ALPHA-D-RIBOSE 1-METHYLPHOSPHONATE 5-TRIPHOSPHATE SYNTHASE SUBUNIT PHNL"/>
    <property type="match status" value="1"/>
</dbReference>
<dbReference type="SUPFAM" id="SSF52540">
    <property type="entry name" value="P-loop containing nucleoside triphosphate hydrolases"/>
    <property type="match status" value="1"/>
</dbReference>
<evidence type="ECO:0000256" key="3">
    <source>
        <dbReference type="ARBA" id="ARBA00022741"/>
    </source>
</evidence>
<dbReference type="Proteomes" id="UP000316495">
    <property type="component" value="Unassembled WGS sequence"/>
</dbReference>
<protein>
    <submittedName>
        <fullName evidence="6">ABC-type antimicrobial peptide transport system, ATPase component</fullName>
    </submittedName>
</protein>
<proteinExistence type="inferred from homology"/>
<feature type="domain" description="ABC transporter" evidence="5">
    <location>
        <begin position="5"/>
        <end position="233"/>
    </location>
</feature>
<dbReference type="InterPro" id="IPR017911">
    <property type="entry name" value="MacB-like_ATP-bd"/>
</dbReference>
<dbReference type="CDD" id="cd03255">
    <property type="entry name" value="ABC_MJ0796_LolCDE_FtsE"/>
    <property type="match status" value="1"/>
</dbReference>
<dbReference type="AlphaFoldDB" id="A0A554LLS2"/>
<dbReference type="InterPro" id="IPR003593">
    <property type="entry name" value="AAA+_ATPase"/>
</dbReference>
<dbReference type="FunFam" id="3.40.50.300:FF:000032">
    <property type="entry name" value="Export ABC transporter ATP-binding protein"/>
    <property type="match status" value="1"/>
</dbReference>
<dbReference type="PROSITE" id="PS00211">
    <property type="entry name" value="ABC_TRANSPORTER_1"/>
    <property type="match status" value="1"/>
</dbReference>
<organism evidence="6 7">
    <name type="scientific">Candidatus Berkelbacteria bacterium Athens1014_28</name>
    <dbReference type="NCBI Taxonomy" id="2017145"/>
    <lineage>
        <taxon>Bacteria</taxon>
        <taxon>Candidatus Berkelbacteria</taxon>
    </lineage>
</organism>
<dbReference type="Pfam" id="PF00005">
    <property type="entry name" value="ABC_tran"/>
    <property type="match status" value="1"/>
</dbReference>
<dbReference type="GO" id="GO:0098796">
    <property type="term" value="C:membrane protein complex"/>
    <property type="evidence" value="ECO:0007669"/>
    <property type="project" value="UniProtKB-ARBA"/>
</dbReference>
<dbReference type="GO" id="GO:0005524">
    <property type="term" value="F:ATP binding"/>
    <property type="evidence" value="ECO:0007669"/>
    <property type="project" value="UniProtKB-KW"/>
</dbReference>
<comment type="similarity">
    <text evidence="1">Belongs to the ABC transporter superfamily.</text>
</comment>
<dbReference type="GO" id="GO:0022857">
    <property type="term" value="F:transmembrane transporter activity"/>
    <property type="evidence" value="ECO:0007669"/>
    <property type="project" value="UniProtKB-ARBA"/>
</dbReference>
<keyword evidence="4" id="KW-0067">ATP-binding</keyword>
<dbReference type="SMART" id="SM00382">
    <property type="entry name" value="AAA"/>
    <property type="match status" value="1"/>
</dbReference>
<gene>
    <name evidence="6" type="ORF">Athens101428_519</name>
</gene>
<evidence type="ECO:0000259" key="5">
    <source>
        <dbReference type="PROSITE" id="PS50893"/>
    </source>
</evidence>